<sequence length="130" mass="13929">MSQIPNELKYLSSHEWARLEGDGVVTVGITDHAQDLLGDVVFVELPEVDAELSAGDEAGVVESVKAASDIYSPVSGVVVAVNADLEESPDLVNSDPYNDGWFFKVKIKDPSELEGLLSADDYADVCEADD</sequence>
<dbReference type="InterPro" id="IPR000089">
    <property type="entry name" value="Biotin_lipoyl"/>
</dbReference>
<dbReference type="OrthoDB" id="9796712at2"/>
<evidence type="ECO:0000259" key="5">
    <source>
        <dbReference type="PROSITE" id="PS50968"/>
    </source>
</evidence>
<comment type="function">
    <text evidence="3">The glycine cleavage system catalyzes the degradation of glycine. The H protein shuttles the methylamine group of glycine from the P protein to the T protein.</text>
</comment>
<dbReference type="NCBIfam" id="NF002270">
    <property type="entry name" value="PRK01202.1"/>
    <property type="match status" value="1"/>
</dbReference>
<dbReference type="GO" id="GO:0019464">
    <property type="term" value="P:glycine decarboxylation via glycine cleavage system"/>
    <property type="evidence" value="ECO:0007669"/>
    <property type="project" value="UniProtKB-UniRule"/>
</dbReference>
<proteinExistence type="inferred from homology"/>
<protein>
    <recommendedName>
        <fullName evidence="3">Glycine cleavage system H protein</fullName>
    </recommendedName>
</protein>
<keyword evidence="2 3" id="KW-0450">Lipoyl</keyword>
<evidence type="ECO:0000256" key="3">
    <source>
        <dbReference type="HAMAP-Rule" id="MF_00272"/>
    </source>
</evidence>
<feature type="domain" description="Lipoyl-binding" evidence="5">
    <location>
        <begin position="24"/>
        <end position="106"/>
    </location>
</feature>
<dbReference type="HAMAP" id="MF_00272">
    <property type="entry name" value="GcvH"/>
    <property type="match status" value="1"/>
</dbReference>
<dbReference type="CDD" id="cd06848">
    <property type="entry name" value="GCS_H"/>
    <property type="match status" value="1"/>
</dbReference>
<dbReference type="RefSeq" id="WP_087460022.1">
    <property type="nucleotide sequence ID" value="NZ_CP021425.1"/>
</dbReference>
<dbReference type="Gene3D" id="2.40.50.100">
    <property type="match status" value="1"/>
</dbReference>
<dbReference type="FunFam" id="2.40.50.100:FF:000011">
    <property type="entry name" value="Glycine cleavage system H protein"/>
    <property type="match status" value="1"/>
</dbReference>
<dbReference type="PANTHER" id="PTHR11715">
    <property type="entry name" value="GLYCINE CLEAVAGE SYSTEM H PROTEIN"/>
    <property type="match status" value="1"/>
</dbReference>
<feature type="modified residue" description="N6-lipoyllysine" evidence="3 4">
    <location>
        <position position="65"/>
    </location>
</feature>
<dbReference type="PROSITE" id="PS50968">
    <property type="entry name" value="BIOTINYL_LIPOYL"/>
    <property type="match status" value="1"/>
</dbReference>
<evidence type="ECO:0000256" key="2">
    <source>
        <dbReference type="ARBA" id="ARBA00022823"/>
    </source>
</evidence>
<dbReference type="Pfam" id="PF01597">
    <property type="entry name" value="GCV_H"/>
    <property type="match status" value="1"/>
</dbReference>
<accession>A0A1Y0I2Y2</accession>
<dbReference type="GO" id="GO:0009249">
    <property type="term" value="P:protein lipoylation"/>
    <property type="evidence" value="ECO:0007669"/>
    <property type="project" value="TreeGrafter"/>
</dbReference>
<dbReference type="AlphaFoldDB" id="A0A1Y0I2Y2"/>
<gene>
    <name evidence="3 6" type="primary">gcvH</name>
    <name evidence="6" type="ORF">OLMES_0766</name>
</gene>
<keyword evidence="7" id="KW-1185">Reference proteome</keyword>
<dbReference type="PANTHER" id="PTHR11715:SF3">
    <property type="entry name" value="GLYCINE CLEAVAGE SYSTEM H PROTEIN-RELATED"/>
    <property type="match status" value="1"/>
</dbReference>
<evidence type="ECO:0000256" key="4">
    <source>
        <dbReference type="PIRSR" id="PIRSR617453-50"/>
    </source>
</evidence>
<dbReference type="InterPro" id="IPR033753">
    <property type="entry name" value="GCV_H/Fam206"/>
</dbReference>
<evidence type="ECO:0000313" key="7">
    <source>
        <dbReference type="Proteomes" id="UP000196027"/>
    </source>
</evidence>
<dbReference type="EMBL" id="CP021425">
    <property type="protein sequence ID" value="ARU54858.1"/>
    <property type="molecule type" value="Genomic_DNA"/>
</dbReference>
<dbReference type="SUPFAM" id="SSF51230">
    <property type="entry name" value="Single hybrid motif"/>
    <property type="match status" value="1"/>
</dbReference>
<dbReference type="InterPro" id="IPR011053">
    <property type="entry name" value="Single_hybrid_motif"/>
</dbReference>
<dbReference type="InterPro" id="IPR017453">
    <property type="entry name" value="GCV_H_sub"/>
</dbReference>
<evidence type="ECO:0000313" key="6">
    <source>
        <dbReference type="EMBL" id="ARU54858.1"/>
    </source>
</evidence>
<dbReference type="Proteomes" id="UP000196027">
    <property type="component" value="Chromosome"/>
</dbReference>
<dbReference type="GO" id="GO:0005829">
    <property type="term" value="C:cytosol"/>
    <property type="evidence" value="ECO:0007669"/>
    <property type="project" value="TreeGrafter"/>
</dbReference>
<dbReference type="GO" id="GO:0005960">
    <property type="term" value="C:glycine cleavage complex"/>
    <property type="evidence" value="ECO:0007669"/>
    <property type="project" value="InterPro"/>
</dbReference>
<comment type="cofactor">
    <cofactor evidence="3">
        <name>(R)-lipoate</name>
        <dbReference type="ChEBI" id="CHEBI:83088"/>
    </cofactor>
    <text evidence="3">Binds 1 lipoyl cofactor covalently.</text>
</comment>
<dbReference type="KEGG" id="ome:OLMES_0766"/>
<dbReference type="InterPro" id="IPR002930">
    <property type="entry name" value="GCV_H"/>
</dbReference>
<evidence type="ECO:0000256" key="1">
    <source>
        <dbReference type="ARBA" id="ARBA00009249"/>
    </source>
</evidence>
<dbReference type="InterPro" id="IPR003016">
    <property type="entry name" value="2-oxoA_DH_lipoyl-BS"/>
</dbReference>
<dbReference type="NCBIfam" id="TIGR00527">
    <property type="entry name" value="gcvH"/>
    <property type="match status" value="1"/>
</dbReference>
<dbReference type="PROSITE" id="PS00189">
    <property type="entry name" value="LIPOYL"/>
    <property type="match status" value="1"/>
</dbReference>
<comment type="similarity">
    <text evidence="1 3">Belongs to the GcvH family.</text>
</comment>
<comment type="subunit">
    <text evidence="3">The glycine cleavage system is composed of four proteins: P, T, L and H.</text>
</comment>
<name>A0A1Y0I2Y2_9GAMM</name>
<organism evidence="6 7">
    <name type="scientific">Oleiphilus messinensis</name>
    <dbReference type="NCBI Taxonomy" id="141451"/>
    <lineage>
        <taxon>Bacteria</taxon>
        <taxon>Pseudomonadati</taxon>
        <taxon>Pseudomonadota</taxon>
        <taxon>Gammaproteobacteria</taxon>
        <taxon>Oceanospirillales</taxon>
        <taxon>Oleiphilaceae</taxon>
        <taxon>Oleiphilus</taxon>
    </lineage>
</organism>
<reference evidence="6 7" key="1">
    <citation type="submission" date="2017-05" db="EMBL/GenBank/DDBJ databases">
        <title>Genomic insights into alkan degradation activity of Oleiphilus messinensis.</title>
        <authorList>
            <person name="Kozyavkin S.A."/>
            <person name="Slesarev A.I."/>
            <person name="Golyshin P.N."/>
            <person name="Korzhenkov A."/>
            <person name="Golyshina O.N."/>
            <person name="Toshchakov S.V."/>
        </authorList>
    </citation>
    <scope>NUCLEOTIDE SEQUENCE [LARGE SCALE GENOMIC DNA]</scope>
    <source>
        <strain evidence="6 7">ME102</strain>
    </source>
</reference>